<sequence>MMKTYHVLPPSPRSRGARGFALIATISVMVLLVMIALAMLSLSTISTRNASHEDAQLQAQANARMGLMLALAELQKHAGSDLRVTADGSILGSSVAVPHAVGVWESWSPALARNTKGSAPNYDQEKQSRFLRWLVSGEESELTQRNWPSTTANGQQIDLFGTSHDGFSLQGRLMPTENGQNQGAYAWAVSQENTKAKVSVAGPELADRETNDDLQVQPRPHVGQSGVFSQPNAGWNRRSAQLLNFRQVSLDSSINTGGDAPSVGADFTTSSYGLLTNVVDGGFKVDMSLGFEMSDTDYARDSWSVDGETIANPFRKSSVSDFNVPASYASQRPLYEPITDSGTYSHERAWKRTKDQVHSHFPVTAVPTFDTLRSYYRIPHHLYQSSKGVTVYERQGDHIAAGEGSLSAGYTRPPHIAANGASTQMAVRPLLDRIIYIFSITLSSDNTPQYAITPIITLWNPYNTALEIEGAVAYPWLDIPIHRDYRGTSSGASIKKATYMSRDLTEGPLDAQGRQIEPYIFAAITADGNPITGTAQPIQFEPGEVRVFAPASSTMVDLTARDSTPRQRTIFMKPVDSISDWNLTGGISFTPYENGNADFVMTSGDYVNVTFQCLDDHPICIGLSDTTMAKGSSSPAEGTRSQLITDVLDSSFGTTARDDGTYYVKTPDITYSQLKEEPYPAFTLEVYHRVAQSSGSVQNADLVYTGNPRQSSMNPYVTKTGFQTGPQYKARMRAISSLNDVMEIATSGLNRPAAFYGAGQSSGSGRSHLSFFEIPRAPLLSLAAFQHADLAPSPFAPANQAGNSWASAYVPRDQVIDGNEGLEVDHSYLVNESLWDGYFLSGAAPTLAPGNSGGSSNVWNTPVASATRSLSQVLEDFASDPSANPLRNPRMRLLHQSLHGMTPAEFAAAMTQPEACTQIAEHLMLDGSFNINSTSVKAWVAMLSGLRGASIELGDTSGSTEVSDTPFPRFRDPLGSENDIWQGFRSLSDTQIEQLAEQIVEQVRARGPFLSLAEFVNRRVEDSPLGLSGALQSAIDATNINQAALQGTLDDSKYDSSEATNISPKNTGVGIPGYLTQADLLKPLAPIITPRSDTFTIRSYGEARDGSGEITATAWVEATVQRFPDFVDRSNSADTAIDELSAENQKYGRKFRIVSFRYLAAEEAQSLSQ</sequence>
<reference evidence="2" key="1">
    <citation type="submission" date="2021-01" db="EMBL/GenBank/DDBJ databases">
        <title>Modified the classification status of verrucomicrobia.</title>
        <authorList>
            <person name="Feng X."/>
        </authorList>
    </citation>
    <scope>NUCLEOTIDE SEQUENCE</scope>
    <source>
        <strain evidence="2">5K15</strain>
    </source>
</reference>
<dbReference type="RefSeq" id="WP_309490818.1">
    <property type="nucleotide sequence ID" value="NZ_JAENIG010000011.1"/>
</dbReference>
<dbReference type="AlphaFoldDB" id="A0AAE2SDE8"/>
<keyword evidence="1" id="KW-0812">Transmembrane</keyword>
<dbReference type="Proteomes" id="UP000634206">
    <property type="component" value="Unassembled WGS sequence"/>
</dbReference>
<evidence type="ECO:0000313" key="3">
    <source>
        <dbReference type="Proteomes" id="UP000634206"/>
    </source>
</evidence>
<protein>
    <submittedName>
        <fullName evidence="2">Uncharacterized protein</fullName>
    </submittedName>
</protein>
<accession>A0AAE2SDE8</accession>
<dbReference type="EMBL" id="JAENIG010000011">
    <property type="protein sequence ID" value="MBK1856201.1"/>
    <property type="molecule type" value="Genomic_DNA"/>
</dbReference>
<feature type="transmembrane region" description="Helical" evidence="1">
    <location>
        <begin position="20"/>
        <end position="42"/>
    </location>
</feature>
<organism evidence="2 3">
    <name type="scientific">Oceaniferula flava</name>
    <dbReference type="NCBI Taxonomy" id="2800421"/>
    <lineage>
        <taxon>Bacteria</taxon>
        <taxon>Pseudomonadati</taxon>
        <taxon>Verrucomicrobiota</taxon>
        <taxon>Verrucomicrobiia</taxon>
        <taxon>Verrucomicrobiales</taxon>
        <taxon>Verrucomicrobiaceae</taxon>
        <taxon>Oceaniferula</taxon>
    </lineage>
</organism>
<name>A0AAE2SDE8_9BACT</name>
<evidence type="ECO:0000256" key="1">
    <source>
        <dbReference type="SAM" id="Phobius"/>
    </source>
</evidence>
<gene>
    <name evidence="2" type="ORF">JIN83_14605</name>
</gene>
<keyword evidence="1" id="KW-0472">Membrane</keyword>
<evidence type="ECO:0000313" key="2">
    <source>
        <dbReference type="EMBL" id="MBK1856201.1"/>
    </source>
</evidence>
<keyword evidence="3" id="KW-1185">Reference proteome</keyword>
<keyword evidence="1" id="KW-1133">Transmembrane helix</keyword>
<comment type="caution">
    <text evidence="2">The sequence shown here is derived from an EMBL/GenBank/DDBJ whole genome shotgun (WGS) entry which is preliminary data.</text>
</comment>
<proteinExistence type="predicted"/>